<protein>
    <submittedName>
        <fullName evidence="3">Paraquat-inducible protein B</fullName>
    </submittedName>
</protein>
<evidence type="ECO:0000313" key="4">
    <source>
        <dbReference type="Proteomes" id="UP000249688"/>
    </source>
</evidence>
<dbReference type="Proteomes" id="UP000249688">
    <property type="component" value="Unassembled WGS sequence"/>
</dbReference>
<keyword evidence="4" id="KW-1185">Reference proteome</keyword>
<dbReference type="Pfam" id="PF02470">
    <property type="entry name" value="MlaD"/>
    <property type="match status" value="1"/>
</dbReference>
<evidence type="ECO:0000256" key="1">
    <source>
        <dbReference type="SAM" id="MobiDB-lite"/>
    </source>
</evidence>
<name>A0A2W7IMG6_9PROT</name>
<reference evidence="3 4" key="1">
    <citation type="submission" date="2018-06" db="EMBL/GenBank/DDBJ databases">
        <title>Genomic Encyclopedia of Archaeal and Bacterial Type Strains, Phase II (KMG-II): from individual species to whole genera.</title>
        <authorList>
            <person name="Goeker M."/>
        </authorList>
    </citation>
    <scope>NUCLEOTIDE SEQUENCE [LARGE SCALE GENOMIC DNA]</scope>
    <source>
        <strain evidence="3 4">DSM 24525</strain>
    </source>
</reference>
<evidence type="ECO:0000259" key="2">
    <source>
        <dbReference type="Pfam" id="PF02470"/>
    </source>
</evidence>
<evidence type="ECO:0000313" key="3">
    <source>
        <dbReference type="EMBL" id="PZW48360.1"/>
    </source>
</evidence>
<dbReference type="RefSeq" id="WP_111397234.1">
    <property type="nucleotide sequence ID" value="NZ_QKYU01000005.1"/>
</dbReference>
<proteinExistence type="predicted"/>
<sequence>MAAPRTLYARVGALILIGAALAVGFVLFLTSARLGEGATVLETYLSESVTGLDVGAAVRFRGVAVGRVTALRLAAAEYERPAESSFNAAFRRVVVRFAIDPTAVGQSAPSLEEAVRLGLRVRLASQGITGVNYIEMDFVDPARFPPNPFPWTPKNPVVPAMPSTVAQVQSAAEQILTRIEQAPIDNILRDAGAITSSVRAQLTDGDLAQTLHEVLATMKTLRDTIVAADLPGAVADLRGVATDTRALIGGAEVRATLANTAAAAADLRQAIARLPAAIAGVEQAVRTIRSTASDTQADIGPVLRELRATVSNLRDTTEQIRRAPSQAIWGAPPPPPTNRDRR</sequence>
<feature type="domain" description="Mce/MlaD" evidence="2">
    <location>
        <begin position="47"/>
        <end position="137"/>
    </location>
</feature>
<dbReference type="PANTHER" id="PTHR36698:SF2">
    <property type="entry name" value="MCE_MLAD DOMAIN-CONTAINING PROTEIN"/>
    <property type="match status" value="1"/>
</dbReference>
<dbReference type="AlphaFoldDB" id="A0A2W7IMG6"/>
<feature type="region of interest" description="Disordered" evidence="1">
    <location>
        <begin position="318"/>
        <end position="342"/>
    </location>
</feature>
<dbReference type="InterPro" id="IPR003399">
    <property type="entry name" value="Mce/MlaD"/>
</dbReference>
<dbReference type="EMBL" id="QKYU01000005">
    <property type="protein sequence ID" value="PZW48360.1"/>
    <property type="molecule type" value="Genomic_DNA"/>
</dbReference>
<gene>
    <name evidence="3" type="ORF">C8P66_105109</name>
</gene>
<dbReference type="PANTHER" id="PTHR36698">
    <property type="entry name" value="BLL5892 PROTEIN"/>
    <property type="match status" value="1"/>
</dbReference>
<comment type="caution">
    <text evidence="3">The sequence shown here is derived from an EMBL/GenBank/DDBJ whole genome shotgun (WGS) entry which is preliminary data.</text>
</comment>
<dbReference type="OrthoDB" id="9808689at2"/>
<feature type="compositionally biased region" description="Pro residues" evidence="1">
    <location>
        <begin position="331"/>
        <end position="342"/>
    </location>
</feature>
<organism evidence="3 4">
    <name type="scientific">Humitalea rosea</name>
    <dbReference type="NCBI Taxonomy" id="990373"/>
    <lineage>
        <taxon>Bacteria</taxon>
        <taxon>Pseudomonadati</taxon>
        <taxon>Pseudomonadota</taxon>
        <taxon>Alphaproteobacteria</taxon>
        <taxon>Acetobacterales</taxon>
        <taxon>Roseomonadaceae</taxon>
        <taxon>Humitalea</taxon>
    </lineage>
</organism>
<accession>A0A2W7IMG6</accession>